<gene>
    <name evidence="5 8" type="primary">rimM</name>
    <name evidence="8" type="ORF">CRV09_02930</name>
</gene>
<comment type="function">
    <text evidence="5">An accessory protein needed during the final step in the assembly of 30S ribosomal subunit, possibly for assembly of the head region. Essential for efficient processing of 16S rRNA. May be needed both before and after RbfA during the maturation of 16S rRNA. It has affinity for free ribosomal 30S subunits but not for 70S ribosomes.</text>
</comment>
<evidence type="ECO:0000259" key="7">
    <source>
        <dbReference type="Pfam" id="PF05239"/>
    </source>
</evidence>
<dbReference type="InterPro" id="IPR009000">
    <property type="entry name" value="Transl_B-barrel_sf"/>
</dbReference>
<dbReference type="Pfam" id="PF01782">
    <property type="entry name" value="RimM"/>
    <property type="match status" value="1"/>
</dbReference>
<organism evidence="8 9">
    <name type="scientific">Candidatus Pantoea edessiphila</name>
    <dbReference type="NCBI Taxonomy" id="2044610"/>
    <lineage>
        <taxon>Bacteria</taxon>
        <taxon>Pseudomonadati</taxon>
        <taxon>Pseudomonadota</taxon>
        <taxon>Gammaproteobacteria</taxon>
        <taxon>Enterobacterales</taxon>
        <taxon>Erwiniaceae</taxon>
        <taxon>Pantoea</taxon>
    </lineage>
</organism>
<dbReference type="GO" id="GO:0006364">
    <property type="term" value="P:rRNA processing"/>
    <property type="evidence" value="ECO:0007669"/>
    <property type="project" value="UniProtKB-UniRule"/>
</dbReference>
<keyword evidence="2 5" id="KW-0690">Ribosome biogenesis</keyword>
<name>A0A2P5T1K0_9GAMM</name>
<dbReference type="InterPro" id="IPR036976">
    <property type="entry name" value="RimM_N_sf"/>
</dbReference>
<dbReference type="Gene3D" id="2.30.30.240">
    <property type="entry name" value="PRC-barrel domain"/>
    <property type="match status" value="1"/>
</dbReference>
<keyword evidence="3 5" id="KW-0698">rRNA processing</keyword>
<comment type="subunit">
    <text evidence="5">Binds ribosomal protein uS19.</text>
</comment>
<accession>A0A2P5T1K0</accession>
<dbReference type="InterPro" id="IPR011033">
    <property type="entry name" value="PRC_barrel-like_sf"/>
</dbReference>
<dbReference type="EMBL" id="PDKR01000004">
    <property type="protein sequence ID" value="PPI88474.1"/>
    <property type="molecule type" value="Genomic_DNA"/>
</dbReference>
<dbReference type="Pfam" id="PF05239">
    <property type="entry name" value="PRC"/>
    <property type="match status" value="1"/>
</dbReference>
<dbReference type="HAMAP" id="MF_00014">
    <property type="entry name" value="Ribosome_mat_RimM"/>
    <property type="match status" value="1"/>
</dbReference>
<dbReference type="InterPro" id="IPR011961">
    <property type="entry name" value="RimM"/>
</dbReference>
<comment type="subcellular location">
    <subcellularLocation>
        <location evidence="5">Cytoplasm</location>
    </subcellularLocation>
</comment>
<dbReference type="SUPFAM" id="SSF50447">
    <property type="entry name" value="Translation proteins"/>
    <property type="match status" value="1"/>
</dbReference>
<reference evidence="8 9" key="1">
    <citation type="journal article" date="2018" name="Genome Biol. Evol.">
        <title>Cladogenesis and Genomic Streamlining in Extracellular Endosymbionts of Tropical Stink Bugs.</title>
        <authorList>
            <person name="Otero-Bravo A."/>
            <person name="Goffredi S."/>
            <person name="Sabree Z.L."/>
        </authorList>
    </citation>
    <scope>NUCLEOTIDE SEQUENCE [LARGE SCALE GENOMIC DNA]</scope>
    <source>
        <strain evidence="8 9">SoEO</strain>
    </source>
</reference>
<dbReference type="SUPFAM" id="SSF50346">
    <property type="entry name" value="PRC-barrel domain"/>
    <property type="match status" value="1"/>
</dbReference>
<evidence type="ECO:0000256" key="3">
    <source>
        <dbReference type="ARBA" id="ARBA00022552"/>
    </source>
</evidence>
<feature type="domain" description="PRC-barrel" evidence="7">
    <location>
        <begin position="107"/>
        <end position="186"/>
    </location>
</feature>
<dbReference type="Proteomes" id="UP000295937">
    <property type="component" value="Unassembled WGS sequence"/>
</dbReference>
<dbReference type="PANTHER" id="PTHR33692:SF1">
    <property type="entry name" value="RIBOSOME MATURATION FACTOR RIMM"/>
    <property type="match status" value="1"/>
</dbReference>
<evidence type="ECO:0000259" key="6">
    <source>
        <dbReference type="Pfam" id="PF01782"/>
    </source>
</evidence>
<comment type="similarity">
    <text evidence="5">Belongs to the RimM family.</text>
</comment>
<evidence type="ECO:0000313" key="8">
    <source>
        <dbReference type="EMBL" id="PPI88474.1"/>
    </source>
</evidence>
<protein>
    <recommendedName>
        <fullName evidence="5">Ribosome maturation factor RimM</fullName>
    </recommendedName>
</protein>
<keyword evidence="1 5" id="KW-0963">Cytoplasm</keyword>
<dbReference type="InterPro" id="IPR027275">
    <property type="entry name" value="PRC-brl_dom"/>
</dbReference>
<evidence type="ECO:0000256" key="4">
    <source>
        <dbReference type="ARBA" id="ARBA00023186"/>
    </source>
</evidence>
<dbReference type="OrthoDB" id="9783509at2"/>
<dbReference type="NCBIfam" id="TIGR02273">
    <property type="entry name" value="16S_RimM"/>
    <property type="match status" value="1"/>
</dbReference>
<evidence type="ECO:0000256" key="5">
    <source>
        <dbReference type="HAMAP-Rule" id="MF_00014"/>
    </source>
</evidence>
<feature type="domain" description="RimM N-terminal" evidence="6">
    <location>
        <begin position="19"/>
        <end position="99"/>
    </location>
</feature>
<keyword evidence="4 5" id="KW-0143">Chaperone</keyword>
<evidence type="ECO:0000313" key="9">
    <source>
        <dbReference type="Proteomes" id="UP000295937"/>
    </source>
</evidence>
<evidence type="ECO:0000256" key="1">
    <source>
        <dbReference type="ARBA" id="ARBA00022490"/>
    </source>
</evidence>
<proteinExistence type="inferred from homology"/>
<dbReference type="GO" id="GO:0043022">
    <property type="term" value="F:ribosome binding"/>
    <property type="evidence" value="ECO:0007669"/>
    <property type="project" value="InterPro"/>
</dbReference>
<dbReference type="PANTHER" id="PTHR33692">
    <property type="entry name" value="RIBOSOME MATURATION FACTOR RIMM"/>
    <property type="match status" value="1"/>
</dbReference>
<dbReference type="AlphaFoldDB" id="A0A2P5T1K0"/>
<dbReference type="RefSeq" id="WP_136132665.1">
    <property type="nucleotide sequence ID" value="NZ_PDKR01000004.1"/>
</dbReference>
<dbReference type="GO" id="GO:0005840">
    <property type="term" value="C:ribosome"/>
    <property type="evidence" value="ECO:0007669"/>
    <property type="project" value="InterPro"/>
</dbReference>
<sequence length="192" mass="22822">MNKKESGLDNLFIKEPIIIGKIGSVYGVLGWIKIYSFTERLENIFFYKPWFINHIGKWRKLEVINWKYNNKQIITKFKNINNRNIAYELTNQEIIVNSTQLPSLKDGEYYLKDLLNCKVINQNGFIIGIIIDFIDTKSNHVMVVKPEFTGNSEFNKSKFTKKKLLIPFIEQRIIQMVDIYKKFIKINWDINF</sequence>
<comment type="caution">
    <text evidence="8">The sequence shown here is derived from an EMBL/GenBank/DDBJ whole genome shotgun (WGS) entry which is preliminary data.</text>
</comment>
<dbReference type="Gene3D" id="2.40.30.60">
    <property type="entry name" value="RimM"/>
    <property type="match status" value="1"/>
</dbReference>
<dbReference type="InterPro" id="IPR002676">
    <property type="entry name" value="RimM_N"/>
</dbReference>
<evidence type="ECO:0000256" key="2">
    <source>
        <dbReference type="ARBA" id="ARBA00022517"/>
    </source>
</evidence>
<comment type="domain">
    <text evidence="5">The PRC barrel domain binds ribosomal protein uS19.</text>
</comment>
<dbReference type="GO" id="GO:0042274">
    <property type="term" value="P:ribosomal small subunit biogenesis"/>
    <property type="evidence" value="ECO:0007669"/>
    <property type="project" value="UniProtKB-UniRule"/>
</dbReference>
<dbReference type="GO" id="GO:0005737">
    <property type="term" value="C:cytoplasm"/>
    <property type="evidence" value="ECO:0007669"/>
    <property type="project" value="UniProtKB-SubCell"/>
</dbReference>